<comment type="similarity">
    <text evidence="1">Belongs to the FAH family.</text>
</comment>
<evidence type="ECO:0000259" key="3">
    <source>
        <dbReference type="Pfam" id="PF01557"/>
    </source>
</evidence>
<reference evidence="4 5" key="1">
    <citation type="journal article" date="2013" name="Genome Announc.">
        <title>Draft Genome Sequence of an Alphaproteobacterium, Caenispirillum salinarum AK4(T), Isolated from a Solar Saltern.</title>
        <authorList>
            <person name="Khatri I."/>
            <person name="Singh A."/>
            <person name="Korpole S."/>
            <person name="Pinnaka A.K."/>
            <person name="Subramanian S."/>
        </authorList>
    </citation>
    <scope>NUCLEOTIDE SEQUENCE [LARGE SCALE GENOMIC DNA]</scope>
    <source>
        <strain evidence="4 5">AK4</strain>
    </source>
</reference>
<sequence>MKLLRFGPRGAEKPGLLDTTGTIRDLSALVDDITPALMTADDWTRLRAAAADAGSLPAVAAADAARLGPPVAGVGNILCIGLNYRDHAAETGSPEPTEPIVFNKHTSALSGPDDPLPLPRGSLRTDWEAELGIVIGKPCNGARERDALDHVAGFCVGNDVSERTYQFDRGGQWIKGKSCPGFCPLGPWLVTPDEIDDPQDLGVWLEVNGERMQDGSTRDMVFGVAHLISYLSRFFTLMPGDVILTGTPAGTGMGHKRYLKQGDEMRLGIDGLGEQRQKVVENAFAAV</sequence>
<protein>
    <submittedName>
        <fullName evidence="4">2-hydroxyhepta-2,4-diene-1,7-dioate isomerase</fullName>
    </submittedName>
</protein>
<dbReference type="PATRIC" id="fig|1238182.3.peg.3600"/>
<dbReference type="OrthoDB" id="9780293at2"/>
<dbReference type="Gene3D" id="3.90.850.10">
    <property type="entry name" value="Fumarylacetoacetase-like, C-terminal domain"/>
    <property type="match status" value="1"/>
</dbReference>
<evidence type="ECO:0000256" key="2">
    <source>
        <dbReference type="ARBA" id="ARBA00022723"/>
    </source>
</evidence>
<dbReference type="STRING" id="1238182.C882_1386"/>
<dbReference type="eggNOG" id="COG0179">
    <property type="taxonomic scope" value="Bacteria"/>
</dbReference>
<accession>K9GNJ6</accession>
<dbReference type="SUPFAM" id="SSF56529">
    <property type="entry name" value="FAH"/>
    <property type="match status" value="1"/>
</dbReference>
<dbReference type="FunFam" id="3.90.850.10:FF:000002">
    <property type="entry name" value="2-hydroxyhepta-2,4-diene-1,7-dioate isomerase"/>
    <property type="match status" value="1"/>
</dbReference>
<dbReference type="GO" id="GO:0046872">
    <property type="term" value="F:metal ion binding"/>
    <property type="evidence" value="ECO:0007669"/>
    <property type="project" value="UniProtKB-KW"/>
</dbReference>
<evidence type="ECO:0000313" key="4">
    <source>
        <dbReference type="EMBL" id="EKV27540.1"/>
    </source>
</evidence>
<dbReference type="InterPro" id="IPR011234">
    <property type="entry name" value="Fumarylacetoacetase-like_C"/>
</dbReference>
<dbReference type="InterPro" id="IPR036663">
    <property type="entry name" value="Fumarylacetoacetase_C_sf"/>
</dbReference>
<dbReference type="PANTHER" id="PTHR42796">
    <property type="entry name" value="FUMARYLACETOACETATE HYDROLASE DOMAIN-CONTAINING PROTEIN 2A-RELATED"/>
    <property type="match status" value="1"/>
</dbReference>
<evidence type="ECO:0000256" key="1">
    <source>
        <dbReference type="ARBA" id="ARBA00010211"/>
    </source>
</evidence>
<dbReference type="EMBL" id="ANHY01000019">
    <property type="protein sequence ID" value="EKV27540.1"/>
    <property type="molecule type" value="Genomic_DNA"/>
</dbReference>
<keyword evidence="5" id="KW-1185">Reference proteome</keyword>
<dbReference type="Pfam" id="PF01557">
    <property type="entry name" value="FAA_hydrolase"/>
    <property type="match status" value="1"/>
</dbReference>
<proteinExistence type="inferred from homology"/>
<keyword evidence="2" id="KW-0479">Metal-binding</keyword>
<dbReference type="GO" id="GO:0016853">
    <property type="term" value="F:isomerase activity"/>
    <property type="evidence" value="ECO:0007669"/>
    <property type="project" value="UniProtKB-KW"/>
</dbReference>
<organism evidence="4 5">
    <name type="scientific">Caenispirillum salinarum AK4</name>
    <dbReference type="NCBI Taxonomy" id="1238182"/>
    <lineage>
        <taxon>Bacteria</taxon>
        <taxon>Pseudomonadati</taxon>
        <taxon>Pseudomonadota</taxon>
        <taxon>Alphaproteobacteria</taxon>
        <taxon>Rhodospirillales</taxon>
        <taxon>Novispirillaceae</taxon>
        <taxon>Caenispirillum</taxon>
    </lineage>
</organism>
<comment type="caution">
    <text evidence="4">The sequence shown here is derived from an EMBL/GenBank/DDBJ whole genome shotgun (WGS) entry which is preliminary data.</text>
</comment>
<dbReference type="GO" id="GO:0019752">
    <property type="term" value="P:carboxylic acid metabolic process"/>
    <property type="evidence" value="ECO:0007669"/>
    <property type="project" value="UniProtKB-ARBA"/>
</dbReference>
<dbReference type="PANTHER" id="PTHR42796:SF4">
    <property type="entry name" value="FUMARYLACETOACETATE HYDROLASE DOMAIN-CONTAINING PROTEIN 2A"/>
    <property type="match status" value="1"/>
</dbReference>
<dbReference type="InterPro" id="IPR051121">
    <property type="entry name" value="FAH"/>
</dbReference>
<name>K9GNJ6_9PROT</name>
<dbReference type="Proteomes" id="UP000009881">
    <property type="component" value="Unassembled WGS sequence"/>
</dbReference>
<dbReference type="AlphaFoldDB" id="K9GNJ6"/>
<gene>
    <name evidence="4" type="ORF">C882_1386</name>
</gene>
<feature type="domain" description="Fumarylacetoacetase-like C-terminal" evidence="3">
    <location>
        <begin position="77"/>
        <end position="280"/>
    </location>
</feature>
<dbReference type="RefSeq" id="WP_009542042.1">
    <property type="nucleotide sequence ID" value="NZ_ANHY01000019.1"/>
</dbReference>
<evidence type="ECO:0000313" key="5">
    <source>
        <dbReference type="Proteomes" id="UP000009881"/>
    </source>
</evidence>
<keyword evidence="4" id="KW-0413">Isomerase</keyword>